<name>A0A834TH07_9FABA</name>
<comment type="caution">
    <text evidence="1">The sequence shown here is derived from an EMBL/GenBank/DDBJ whole genome shotgun (WGS) entry which is preliminary data.</text>
</comment>
<reference evidence="1" key="1">
    <citation type="submission" date="2020-09" db="EMBL/GenBank/DDBJ databases">
        <title>Genome-Enabled Discovery of Anthraquinone Biosynthesis in Senna tora.</title>
        <authorList>
            <person name="Kang S.-H."/>
            <person name="Pandey R.P."/>
            <person name="Lee C.-M."/>
            <person name="Sim J.-S."/>
            <person name="Jeong J.-T."/>
            <person name="Choi B.-S."/>
            <person name="Jung M."/>
            <person name="Ginzburg D."/>
            <person name="Zhao K."/>
            <person name="Won S.Y."/>
            <person name="Oh T.-J."/>
            <person name="Yu Y."/>
            <person name="Kim N.-H."/>
            <person name="Lee O.R."/>
            <person name="Lee T.-H."/>
            <person name="Bashyal P."/>
            <person name="Kim T.-S."/>
            <person name="Lee W.-H."/>
            <person name="Kawkins C."/>
            <person name="Kim C.-K."/>
            <person name="Kim J.S."/>
            <person name="Ahn B.O."/>
            <person name="Rhee S.Y."/>
            <person name="Sohng J.K."/>
        </authorList>
    </citation>
    <scope>NUCLEOTIDE SEQUENCE</scope>
    <source>
        <tissue evidence="1">Leaf</tissue>
    </source>
</reference>
<gene>
    <name evidence="1" type="ORF">G2W53_027527</name>
</gene>
<evidence type="ECO:0000313" key="1">
    <source>
        <dbReference type="EMBL" id="KAF7822072.1"/>
    </source>
</evidence>
<accession>A0A834TH07</accession>
<protein>
    <submittedName>
        <fullName evidence="1">Uncharacterized protein</fullName>
    </submittedName>
</protein>
<dbReference type="Proteomes" id="UP000634136">
    <property type="component" value="Unassembled WGS sequence"/>
</dbReference>
<sequence length="59" mass="6409">MKEDDHMGSLGLEFLKASDNSMEIELKRVPINNSKSRVHGIEGAGVKLKSTGADLEPLD</sequence>
<dbReference type="EMBL" id="JAAIUW010000008">
    <property type="protein sequence ID" value="KAF7822072.1"/>
    <property type="molecule type" value="Genomic_DNA"/>
</dbReference>
<evidence type="ECO:0000313" key="2">
    <source>
        <dbReference type="Proteomes" id="UP000634136"/>
    </source>
</evidence>
<organism evidence="1 2">
    <name type="scientific">Senna tora</name>
    <dbReference type="NCBI Taxonomy" id="362788"/>
    <lineage>
        <taxon>Eukaryota</taxon>
        <taxon>Viridiplantae</taxon>
        <taxon>Streptophyta</taxon>
        <taxon>Embryophyta</taxon>
        <taxon>Tracheophyta</taxon>
        <taxon>Spermatophyta</taxon>
        <taxon>Magnoliopsida</taxon>
        <taxon>eudicotyledons</taxon>
        <taxon>Gunneridae</taxon>
        <taxon>Pentapetalae</taxon>
        <taxon>rosids</taxon>
        <taxon>fabids</taxon>
        <taxon>Fabales</taxon>
        <taxon>Fabaceae</taxon>
        <taxon>Caesalpinioideae</taxon>
        <taxon>Cassia clade</taxon>
        <taxon>Senna</taxon>
    </lineage>
</organism>
<proteinExistence type="predicted"/>
<keyword evidence="2" id="KW-1185">Reference proteome</keyword>
<dbReference type="AlphaFoldDB" id="A0A834TH07"/>